<dbReference type="SUPFAM" id="SSF48403">
    <property type="entry name" value="Ankyrin repeat"/>
    <property type="match status" value="3"/>
</dbReference>
<evidence type="ECO:0000256" key="2">
    <source>
        <dbReference type="ARBA" id="ARBA00022857"/>
    </source>
</evidence>
<dbReference type="InterPro" id="IPR056884">
    <property type="entry name" value="NPHP3-like_N"/>
</dbReference>
<evidence type="ECO:0000259" key="5">
    <source>
        <dbReference type="Pfam" id="PF24883"/>
    </source>
</evidence>
<dbReference type="InterPro" id="IPR020904">
    <property type="entry name" value="Sc_DH/Rdtase_CS"/>
</dbReference>
<accession>A0AAN5YYD6</accession>
<evidence type="ECO:0000256" key="1">
    <source>
        <dbReference type="ARBA" id="ARBA00022737"/>
    </source>
</evidence>
<dbReference type="InterPro" id="IPR036291">
    <property type="entry name" value="NAD(P)-bd_dom_sf"/>
</dbReference>
<dbReference type="PROSITE" id="PS50088">
    <property type="entry name" value="ANK_REPEAT"/>
    <property type="match status" value="4"/>
</dbReference>
<dbReference type="EMBL" id="JAAMOD010000646">
    <property type="protein sequence ID" value="KAF5227227.1"/>
    <property type="molecule type" value="Genomic_DNA"/>
</dbReference>
<dbReference type="Gene3D" id="3.40.50.720">
    <property type="entry name" value="NAD(P)-binding Rossmann-like Domain"/>
    <property type="match status" value="1"/>
</dbReference>
<keyword evidence="7" id="KW-1185">Reference proteome</keyword>
<reference evidence="6 7" key="1">
    <citation type="submission" date="2020-02" db="EMBL/GenBank/DDBJ databases">
        <title>Identification and distribution of gene clusters putatively required for synthesis of sphingolipid metabolism inhibitors in phylogenetically diverse species of the filamentous fungus Fusarium.</title>
        <authorList>
            <person name="Kim H.-S."/>
            <person name="Busman M."/>
            <person name="Brown D.W."/>
            <person name="Divon H."/>
            <person name="Uhlig S."/>
            <person name="Proctor R.H."/>
        </authorList>
    </citation>
    <scope>NUCLEOTIDE SEQUENCE [LARGE SCALE GENOMIC DNA]</scope>
    <source>
        <strain evidence="6 7">NRRL 2903</strain>
    </source>
</reference>
<protein>
    <recommendedName>
        <fullName evidence="8">NACHT domain-containing protein</fullName>
    </recommendedName>
</protein>
<evidence type="ECO:0000259" key="4">
    <source>
        <dbReference type="Pfam" id="PF22939"/>
    </source>
</evidence>
<dbReference type="PANTHER" id="PTHR10039">
    <property type="entry name" value="AMELOGENIN"/>
    <property type="match status" value="1"/>
</dbReference>
<evidence type="ECO:0000256" key="3">
    <source>
        <dbReference type="PROSITE-ProRule" id="PRU00023"/>
    </source>
</evidence>
<feature type="domain" description="GPI inositol-deacylase winged helix" evidence="4">
    <location>
        <begin position="376"/>
        <end position="449"/>
    </location>
</feature>
<dbReference type="Proteomes" id="UP000537989">
    <property type="component" value="Unassembled WGS sequence"/>
</dbReference>
<dbReference type="PROSITE" id="PS50297">
    <property type="entry name" value="ANK_REP_REGION"/>
    <property type="match status" value="3"/>
</dbReference>
<dbReference type="InterPro" id="IPR027417">
    <property type="entry name" value="P-loop_NTPase"/>
</dbReference>
<evidence type="ECO:0000313" key="7">
    <source>
        <dbReference type="Proteomes" id="UP000537989"/>
    </source>
</evidence>
<dbReference type="PROSITE" id="PS00061">
    <property type="entry name" value="ADH_SHORT"/>
    <property type="match status" value="1"/>
</dbReference>
<dbReference type="SMART" id="SM00248">
    <property type="entry name" value="ANK"/>
    <property type="match status" value="8"/>
</dbReference>
<organism evidence="6 7">
    <name type="scientific">Fusarium austroamericanum</name>
    <dbReference type="NCBI Taxonomy" id="282268"/>
    <lineage>
        <taxon>Eukaryota</taxon>
        <taxon>Fungi</taxon>
        <taxon>Dikarya</taxon>
        <taxon>Ascomycota</taxon>
        <taxon>Pezizomycotina</taxon>
        <taxon>Sordariomycetes</taxon>
        <taxon>Hypocreomycetidae</taxon>
        <taxon>Hypocreales</taxon>
        <taxon>Nectriaceae</taxon>
        <taxon>Fusarium</taxon>
    </lineage>
</organism>
<dbReference type="Gene3D" id="1.25.40.20">
    <property type="entry name" value="Ankyrin repeat-containing domain"/>
    <property type="match status" value="2"/>
</dbReference>
<dbReference type="Pfam" id="PF22939">
    <property type="entry name" value="WHD_GPIID"/>
    <property type="match status" value="1"/>
</dbReference>
<dbReference type="InterPro" id="IPR002347">
    <property type="entry name" value="SDR_fam"/>
</dbReference>
<feature type="domain" description="Nephrocystin 3-like N-terminal" evidence="5">
    <location>
        <begin position="99"/>
        <end position="251"/>
    </location>
</feature>
<dbReference type="Pfam" id="PF24883">
    <property type="entry name" value="NPHP3_N"/>
    <property type="match status" value="1"/>
</dbReference>
<sequence length="1339" mass="149945">MPVQFSESAEDAMPTSRQDIRHISVTNGGMSFAGNFQNLTIANKQQGNSHTQSPGTLSLTYPQVNFKDKIKNCSNHVFVSHPDIDRESLASAKGQRAPGTCQWILDDPQYQSWLTGVFPVLRISGGPGKGKTVMSLFLAEEVETLCQQKGDHLLSYFCQFQDKRYNDPHNVLRNLIYQLLKFSQDEPQVDEILKYFETPEKKQSALGSLDCLWKILVILLSQPSLPSIFCIIDGIDECDSSEYLISKFHGYCASVGQRSAESKFQLVMLGRDIDGPETPHVIKLDPDNDQSVSVDITTFIEYNLEPLMAIPGFAEIRPEIMKTLSTRAEGTFLWITFVIQELTRKRTCLQIQDAMEHHLPKGLYPIFTRMLQAIDSEYRESSAEIFKWVAFAKRPLTLKELAVVSVDIHDGVNVRPIADRVAICRPFLKVHQERVFFVHQSAKEYLSQSQQGQNLPPPKFQLIPDQCHDMITQKCLNAIENDFLRRDAGFKAWCYDDSSCREVLQSTLDGFLRYAIEYWSIHARLSATQTQWLSDLNRPFLRNLAMQNTYSGDIYEACLSKYPIHFASHLGLAPWLELLYKKFDAKQRGWKLRSRWKRMVNVSQAGSTPLLHAIRGSGDETTIRFLLEHSSKIPHQVIFKAIERRQLTTVQLLLHHGAKTEVKYEYGAETPLIWSVRYGCESIVRLLLDNNANTEAKNKDGTTALMTAAMHGDRAMVQLLMDRGANINANDYMGKDALMIAAEFGKSDMVQMLLDRGADIRTKDKSDMIALMHALIGCNESTLKSLLRCGADIIANMIPQFDEPLVYIAARKKSQFVIDLLLENHACVDRKGSNGTTPLICTIMGFTPNAVHGKSSPQHGFDFYMVSDGARFEPERGMHAAKQKDMMISLLQHGADVNLRGKVAFYEETFVTSAYWNIGSGILPSDGKVILNAPPLVCAAALGIDWVVGLLVMRGASCNSRAVKKHFRACSLRNHCTNPECRSHHTEQQYYHGKAGSALVYAAQAGNLSTVQLLLSLGADTSIEDGFGLTALMWANIKEFRDIEWLLKAHEEERIPFYNNLHPSKMPKTIVVSGGARGIGRTIARYFLEKDYHVFILDIDEEELTYTTRTHLKTYYDAKAVSSALCDLRNTDEIYNKIQQAAEFLGGRIDVLVNNGGIAAPHWKDGKTILDRETLNEWRAYVDTNLTAPFAVSQACLPFMTNEKDTGPVTDDSHSTAGPCIINVGSFRAKQSDPNQEGYASAKAGLLGLTHSMAVSLQPYGIRVNLVAPGRIKAAHECKEGDENGVEWAHLNEEKDVEDHLSNRARRPLDIAQAIEYLVNAGFVSGQDLTVDGGAVMIK</sequence>
<feature type="repeat" description="ANK" evidence="3">
    <location>
        <begin position="700"/>
        <end position="732"/>
    </location>
</feature>
<dbReference type="InterPro" id="IPR036770">
    <property type="entry name" value="Ankyrin_rpt-contain_sf"/>
</dbReference>
<evidence type="ECO:0008006" key="8">
    <source>
        <dbReference type="Google" id="ProtNLM"/>
    </source>
</evidence>
<feature type="repeat" description="ANK" evidence="3">
    <location>
        <begin position="733"/>
        <end position="765"/>
    </location>
</feature>
<dbReference type="PRINTS" id="PR00081">
    <property type="entry name" value="GDHRDH"/>
</dbReference>
<comment type="caution">
    <text evidence="6">The sequence shown here is derived from an EMBL/GenBank/DDBJ whole genome shotgun (WGS) entry which is preliminary data.</text>
</comment>
<dbReference type="InterPro" id="IPR002110">
    <property type="entry name" value="Ankyrin_rpt"/>
</dbReference>
<dbReference type="InterPro" id="IPR054471">
    <property type="entry name" value="GPIID_WHD"/>
</dbReference>
<dbReference type="SUPFAM" id="SSF51735">
    <property type="entry name" value="NAD(P)-binding Rossmann-fold domains"/>
    <property type="match status" value="1"/>
</dbReference>
<feature type="repeat" description="ANK" evidence="3">
    <location>
        <begin position="994"/>
        <end position="1026"/>
    </location>
</feature>
<feature type="repeat" description="ANK" evidence="3">
    <location>
        <begin position="667"/>
        <end position="699"/>
    </location>
</feature>
<dbReference type="PRINTS" id="PR00080">
    <property type="entry name" value="SDRFAMILY"/>
</dbReference>
<dbReference type="Gene3D" id="3.40.50.300">
    <property type="entry name" value="P-loop containing nucleotide triphosphate hydrolases"/>
    <property type="match status" value="1"/>
</dbReference>
<keyword evidence="2" id="KW-0521">NADP</keyword>
<dbReference type="PANTHER" id="PTHR10039:SF16">
    <property type="entry name" value="GPI INOSITOL-DEACYLASE"/>
    <property type="match status" value="1"/>
</dbReference>
<dbReference type="CDD" id="cd05233">
    <property type="entry name" value="SDR_c"/>
    <property type="match status" value="1"/>
</dbReference>
<dbReference type="Pfam" id="PF12796">
    <property type="entry name" value="Ank_2"/>
    <property type="match status" value="1"/>
</dbReference>
<keyword evidence="1" id="KW-0677">Repeat</keyword>
<gene>
    <name evidence="6" type="ORF">FAUST_11913</name>
</gene>
<dbReference type="Pfam" id="PF00023">
    <property type="entry name" value="Ank"/>
    <property type="match status" value="1"/>
</dbReference>
<dbReference type="Pfam" id="PF13561">
    <property type="entry name" value="adh_short_C2"/>
    <property type="match status" value="1"/>
</dbReference>
<evidence type="ECO:0000313" key="6">
    <source>
        <dbReference type="EMBL" id="KAF5227227.1"/>
    </source>
</evidence>
<name>A0AAN5YYD6_FUSAU</name>
<proteinExistence type="predicted"/>
<keyword evidence="3" id="KW-0040">ANK repeat</keyword>